<sequence>MSNITAKDTPRYPRLKMSTFNATILRMRNPYVQMWWSAALPGFGHLMLGKYLQGFILVGWEFFANMHASLNQAIYMSMVGDFDGAKATLNLHWALLYISVYVFTIWDVYARTIDLNKVTLAAIRSNAPINPMNIGTLGIHGLRPVKQWLTIFLTLFMPGLGQLYLQSLMTGIFSISLWLAACYYSNFPIAVVLTLTGRVAEVSRIVDMQWILFLPSLYCFALYDALASSITVNRIYETELGEHLKRKHQQTDQFNMPI</sequence>
<accession>A0ABV6DGF1</accession>
<feature type="transmembrane region" description="Helical" evidence="1">
    <location>
        <begin position="147"/>
        <end position="165"/>
    </location>
</feature>
<keyword evidence="3" id="KW-1185">Reference proteome</keyword>
<comment type="caution">
    <text evidence="2">The sequence shown here is derived from an EMBL/GenBank/DDBJ whole genome shotgun (WGS) entry which is preliminary data.</text>
</comment>
<evidence type="ECO:0000256" key="1">
    <source>
        <dbReference type="SAM" id="Phobius"/>
    </source>
</evidence>
<dbReference type="Proteomes" id="UP001589776">
    <property type="component" value="Unassembled WGS sequence"/>
</dbReference>
<keyword evidence="1" id="KW-0472">Membrane</keyword>
<proteinExistence type="predicted"/>
<name>A0ABV6DGF1_9BACL</name>
<feature type="transmembrane region" description="Helical" evidence="1">
    <location>
        <begin position="91"/>
        <end position="109"/>
    </location>
</feature>
<keyword evidence="1" id="KW-0812">Transmembrane</keyword>
<feature type="transmembrane region" description="Helical" evidence="1">
    <location>
        <begin position="208"/>
        <end position="226"/>
    </location>
</feature>
<gene>
    <name evidence="2" type="ORF">ACFFK0_04415</name>
</gene>
<dbReference type="RefSeq" id="WP_377468689.1">
    <property type="nucleotide sequence ID" value="NZ_JBHLWN010000021.1"/>
</dbReference>
<keyword evidence="1" id="KW-1133">Transmembrane helix</keyword>
<feature type="transmembrane region" description="Helical" evidence="1">
    <location>
        <begin position="177"/>
        <end position="196"/>
    </location>
</feature>
<protein>
    <submittedName>
        <fullName evidence="2">Uncharacterized protein</fullName>
    </submittedName>
</protein>
<evidence type="ECO:0000313" key="3">
    <source>
        <dbReference type="Proteomes" id="UP001589776"/>
    </source>
</evidence>
<reference evidence="2 3" key="1">
    <citation type="submission" date="2024-09" db="EMBL/GenBank/DDBJ databases">
        <authorList>
            <person name="Sun Q."/>
            <person name="Mori K."/>
        </authorList>
    </citation>
    <scope>NUCLEOTIDE SEQUENCE [LARGE SCALE GENOMIC DNA]</scope>
    <source>
        <strain evidence="2 3">CCM 7759</strain>
    </source>
</reference>
<organism evidence="2 3">
    <name type="scientific">Paenibacillus chartarius</name>
    <dbReference type="NCBI Taxonomy" id="747481"/>
    <lineage>
        <taxon>Bacteria</taxon>
        <taxon>Bacillati</taxon>
        <taxon>Bacillota</taxon>
        <taxon>Bacilli</taxon>
        <taxon>Bacillales</taxon>
        <taxon>Paenibacillaceae</taxon>
        <taxon>Paenibacillus</taxon>
    </lineage>
</organism>
<evidence type="ECO:0000313" key="2">
    <source>
        <dbReference type="EMBL" id="MFC0211704.1"/>
    </source>
</evidence>
<dbReference type="EMBL" id="JBHLWN010000021">
    <property type="protein sequence ID" value="MFC0211704.1"/>
    <property type="molecule type" value="Genomic_DNA"/>
</dbReference>